<dbReference type="OMA" id="TRERGHF"/>
<accession>U5H0P7</accession>
<dbReference type="EMBL" id="AEIJ01000084">
    <property type="status" value="NOT_ANNOTATED_CDS"/>
    <property type="molecule type" value="Genomic_DNA"/>
</dbReference>
<feature type="region of interest" description="Disordered" evidence="1">
    <location>
        <begin position="1"/>
        <end position="155"/>
    </location>
</feature>
<evidence type="ECO:0000256" key="1">
    <source>
        <dbReference type="SAM" id="MobiDB-lite"/>
    </source>
</evidence>
<dbReference type="OrthoDB" id="2538032at2759"/>
<feature type="compositionally biased region" description="Low complexity" evidence="1">
    <location>
        <begin position="242"/>
        <end position="255"/>
    </location>
</feature>
<evidence type="ECO:0000313" key="3">
    <source>
        <dbReference type="EnsemblFungi" id="MVLG_00971T0"/>
    </source>
</evidence>
<dbReference type="HOGENOM" id="CLU_642815_0_0_1"/>
<keyword evidence="4" id="KW-1185">Reference proteome</keyword>
<dbReference type="InParanoid" id="U5H0P7"/>
<dbReference type="AlphaFoldDB" id="U5H0P7"/>
<dbReference type="EMBL" id="GL541647">
    <property type="protein sequence ID" value="KDE08874.1"/>
    <property type="molecule type" value="Genomic_DNA"/>
</dbReference>
<evidence type="ECO:0000313" key="2">
    <source>
        <dbReference type="EMBL" id="KDE08874.1"/>
    </source>
</evidence>
<feature type="compositionally biased region" description="Low complexity" evidence="1">
    <location>
        <begin position="38"/>
        <end position="51"/>
    </location>
</feature>
<evidence type="ECO:0000313" key="4">
    <source>
        <dbReference type="Proteomes" id="UP000017200"/>
    </source>
</evidence>
<reference evidence="2 4" key="3">
    <citation type="journal article" date="2015" name="BMC Genomics">
        <title>Sex and parasites: genomic and transcriptomic analysis of Microbotryum lychnidis-dioicae, the biotrophic and plant-castrating anther smut fungus.</title>
        <authorList>
            <person name="Perlin M.H."/>
            <person name="Amselem J."/>
            <person name="Fontanillas E."/>
            <person name="Toh S.S."/>
            <person name="Chen Z."/>
            <person name="Goldberg J."/>
            <person name="Duplessis S."/>
            <person name="Henrissat B."/>
            <person name="Young S."/>
            <person name="Zeng Q."/>
            <person name="Aguileta G."/>
            <person name="Petit E."/>
            <person name="Badouin H."/>
            <person name="Andrews J."/>
            <person name="Razeeq D."/>
            <person name="Gabaldon T."/>
            <person name="Quesneville H."/>
            <person name="Giraud T."/>
            <person name="Hood M.E."/>
            <person name="Schultz D.J."/>
            <person name="Cuomo C.A."/>
        </authorList>
    </citation>
    <scope>NUCLEOTIDE SEQUENCE [LARGE SCALE GENOMIC DNA]</scope>
    <source>
        <strain evidence="4">p1A1 Lamole</strain>
        <strain evidence="2">P1A1 Lamole</strain>
    </source>
</reference>
<feature type="compositionally biased region" description="Polar residues" evidence="1">
    <location>
        <begin position="256"/>
        <end position="275"/>
    </location>
</feature>
<gene>
    <name evidence="2" type="ORF">MVLG_00971</name>
</gene>
<feature type="compositionally biased region" description="Low complexity" evidence="1">
    <location>
        <begin position="106"/>
        <end position="119"/>
    </location>
</feature>
<feature type="compositionally biased region" description="Low complexity" evidence="1">
    <location>
        <begin position="9"/>
        <end position="29"/>
    </location>
</feature>
<dbReference type="Proteomes" id="UP000017200">
    <property type="component" value="Unassembled WGS sequence"/>
</dbReference>
<protein>
    <submittedName>
        <fullName evidence="2 3">Uncharacterized protein</fullName>
    </submittedName>
</protein>
<feature type="compositionally biased region" description="Basic and acidic residues" evidence="1">
    <location>
        <begin position="135"/>
        <end position="151"/>
    </location>
</feature>
<reference evidence="2" key="2">
    <citation type="submission" date="2010-11" db="EMBL/GenBank/DDBJ databases">
        <authorList>
            <consortium name="The Broad Institute Genome Sequencing Platform"/>
            <person name="Earl A."/>
            <person name="Ward D."/>
            <person name="Feldgarden M."/>
            <person name="Gevers D."/>
            <person name="Butler R."/>
            <person name="Young S.K."/>
            <person name="Zeng Q."/>
            <person name="Gargeya S."/>
            <person name="Fitzgerald M."/>
            <person name="Haas B."/>
            <person name="Abouelleil A."/>
            <person name="Alvarado L."/>
            <person name="Arachchi H.M."/>
            <person name="Berlin A."/>
            <person name="Brown A."/>
            <person name="Chapman S.B."/>
            <person name="Chen Z."/>
            <person name="Dunbar C."/>
            <person name="Freedman E."/>
            <person name="Gearin G."/>
            <person name="Gellesch M."/>
            <person name="Goldberg J."/>
            <person name="Griggs A."/>
            <person name="Gujja S."/>
            <person name="Heilman E."/>
            <person name="Heiman D."/>
            <person name="Howarth C."/>
            <person name="Larson L."/>
            <person name="Lui A."/>
            <person name="MacDonald P.J.P."/>
            <person name="Mehta T."/>
            <person name="Montmayeur A."/>
            <person name="Murphy C."/>
            <person name="Neiman D."/>
            <person name="Pearson M."/>
            <person name="Priest M."/>
            <person name="Roberts A."/>
            <person name="Saif S."/>
            <person name="Shea T."/>
            <person name="Shenoy N."/>
            <person name="Sisk P."/>
            <person name="Stolte C."/>
            <person name="Sykes S."/>
            <person name="White J."/>
            <person name="Yandava C."/>
            <person name="Wortman J."/>
            <person name="Nusbaum C."/>
            <person name="Birren B."/>
        </authorList>
    </citation>
    <scope>NUCLEOTIDE SEQUENCE</scope>
    <source>
        <strain evidence="2">P1A1 Lamole</strain>
    </source>
</reference>
<organism evidence="2">
    <name type="scientific">Microbotryum lychnidis-dioicae (strain p1A1 Lamole / MvSl-1064)</name>
    <name type="common">Anther smut fungus</name>
    <dbReference type="NCBI Taxonomy" id="683840"/>
    <lineage>
        <taxon>Eukaryota</taxon>
        <taxon>Fungi</taxon>
        <taxon>Dikarya</taxon>
        <taxon>Basidiomycota</taxon>
        <taxon>Pucciniomycotina</taxon>
        <taxon>Microbotryomycetes</taxon>
        <taxon>Microbotryales</taxon>
        <taxon>Microbotryaceae</taxon>
        <taxon>Microbotryum</taxon>
    </lineage>
</organism>
<feature type="region of interest" description="Disordered" evidence="1">
    <location>
        <begin position="312"/>
        <end position="334"/>
    </location>
</feature>
<reference evidence="4" key="1">
    <citation type="submission" date="2010-11" db="EMBL/GenBank/DDBJ databases">
        <title>The genome sequence of Microbotryum violaceum strain p1A1 Lamole.</title>
        <authorList>
            <person name="Cuomo C."/>
            <person name="Perlin M."/>
            <person name="Young S.K."/>
            <person name="Zeng Q."/>
            <person name="Gargeya S."/>
            <person name="Alvarado L."/>
            <person name="Berlin A."/>
            <person name="Chapman S.B."/>
            <person name="Chen Z."/>
            <person name="Freedman E."/>
            <person name="Gellesch M."/>
            <person name="Goldberg J."/>
            <person name="Griggs A."/>
            <person name="Gujja S."/>
            <person name="Heilman E."/>
            <person name="Heiman D."/>
            <person name="Howarth C."/>
            <person name="Mehta T."/>
            <person name="Neiman D."/>
            <person name="Pearson M."/>
            <person name="Roberts A."/>
            <person name="Saif S."/>
            <person name="Shea T."/>
            <person name="Shenoy N."/>
            <person name="Sisk P."/>
            <person name="Stolte C."/>
            <person name="Sykes S."/>
            <person name="White J."/>
            <person name="Yandava C."/>
            <person name="Haas B."/>
            <person name="Nusbaum C."/>
            <person name="Birren B."/>
        </authorList>
    </citation>
    <scope>NUCLEOTIDE SEQUENCE [LARGE SCALE GENOMIC DNA]</scope>
    <source>
        <strain evidence="4">p1A1 Lamole</strain>
    </source>
</reference>
<proteinExistence type="predicted"/>
<reference evidence="3" key="4">
    <citation type="submission" date="2015-06" db="UniProtKB">
        <authorList>
            <consortium name="EnsemblFungi"/>
        </authorList>
    </citation>
    <scope>IDENTIFICATION</scope>
</reference>
<dbReference type="EnsemblFungi" id="MVLG_00971T0">
    <property type="protein sequence ID" value="MVLG_00971T0"/>
    <property type="gene ID" value="MVLG_00971"/>
</dbReference>
<sequence length="427" mass="44316">MSKSPSITVDSPSVPRDSVSAADSSLSPSNIAVVGAFVSPPRSRSVSGSGSAVEDDPSHRHPGILHSPQDRSDSPSRTSRPSNVLPAQIRSVSRPSPVVPSPSVPSSPASFSRPASPRPTSGRHGYSQDDATSPTRERGHFYSHHPNHELHAPVASNPISRTNSGLDLSHIFERDVEFNATHQISPQEAVDVAVAPVLDEAVVALSSPGMTPDIASLVHDSEEAALVGSGWSSPIHAVAIPSSSSIGIGPDASASRSPVRSSQMRSFSPDSTSDSARGASPESIASFSVGTPPDDRSTFAPFSQILSEALEQEAQKRHPSEMGPTSSPPLAAGVNKLVPPVPFSLAAGGGSLHDAAGAQISPSPSFNALAGVKDERRRLSFVSYADVINEERLAELTGAPQGGEPTENAVDLATVLDRLDLASQESH</sequence>
<name>U5H0P7_USTV1</name>
<feature type="region of interest" description="Disordered" evidence="1">
    <location>
        <begin position="242"/>
        <end position="294"/>
    </location>
</feature>